<feature type="compositionally biased region" description="Pro residues" evidence="1">
    <location>
        <begin position="260"/>
        <end position="282"/>
    </location>
</feature>
<dbReference type="EMBL" id="KL197760">
    <property type="protein sequence ID" value="KDQ50447.1"/>
    <property type="molecule type" value="Genomic_DNA"/>
</dbReference>
<dbReference type="HOGENOM" id="CLU_717772_0_0_1"/>
<evidence type="ECO:0000256" key="1">
    <source>
        <dbReference type="SAM" id="MobiDB-lite"/>
    </source>
</evidence>
<dbReference type="AlphaFoldDB" id="A0A067PHI4"/>
<accession>A0A067PHI4</accession>
<dbReference type="InParanoid" id="A0A067PHI4"/>
<evidence type="ECO:0000313" key="2">
    <source>
        <dbReference type="EMBL" id="KDQ50447.1"/>
    </source>
</evidence>
<feature type="compositionally biased region" description="Basic and acidic residues" evidence="1">
    <location>
        <begin position="285"/>
        <end position="317"/>
    </location>
</feature>
<sequence>MNFQGETTHTLQDICAAFKEIQELQQNLSQAYGKLFRAFMQWGLKEDPELWPLLSLLSSWSTYITQMDPNVDDKFQQHIINIRRRECNIIELQSCMIRTASNIGNTCSLGVNQVYAQCREVNSLLGTMRNTNTKLHAQGRELRAAQEDFVQFWVDICAKREYKPAKQTPSTSATVRERSLQKPISRSKRRVLNSPPPAREAPVPPTRQRTTPEGYAKMNRRGSVQPQVGTARLHNHILDDLRDRVDEASSAKFEDSPIGPTLPTPPSHANPVPTPYDPPPTPNQDRSRLVRTIDNEKTVNSDRRDAPNDSDSPKESTKPSILGLTRQDKAGGSRMSHGSQTSDQSDRSDVTRISYGIAGRWEQGGSVNAVYGDIRGEWELGRRTP</sequence>
<feature type="region of interest" description="Disordered" evidence="1">
    <location>
        <begin position="248"/>
        <end position="351"/>
    </location>
</feature>
<organism evidence="2 3">
    <name type="scientific">Jaapia argillacea MUCL 33604</name>
    <dbReference type="NCBI Taxonomy" id="933084"/>
    <lineage>
        <taxon>Eukaryota</taxon>
        <taxon>Fungi</taxon>
        <taxon>Dikarya</taxon>
        <taxon>Basidiomycota</taxon>
        <taxon>Agaricomycotina</taxon>
        <taxon>Agaricomycetes</taxon>
        <taxon>Agaricomycetidae</taxon>
        <taxon>Jaapiales</taxon>
        <taxon>Jaapiaceae</taxon>
        <taxon>Jaapia</taxon>
    </lineage>
</organism>
<gene>
    <name evidence="2" type="ORF">JAAARDRAFT_211752</name>
</gene>
<dbReference type="Proteomes" id="UP000027265">
    <property type="component" value="Unassembled WGS sequence"/>
</dbReference>
<keyword evidence="3" id="KW-1185">Reference proteome</keyword>
<evidence type="ECO:0000313" key="3">
    <source>
        <dbReference type="Proteomes" id="UP000027265"/>
    </source>
</evidence>
<feature type="region of interest" description="Disordered" evidence="1">
    <location>
        <begin position="164"/>
        <end position="230"/>
    </location>
</feature>
<name>A0A067PHI4_9AGAM</name>
<reference evidence="3" key="1">
    <citation type="journal article" date="2014" name="Proc. Natl. Acad. Sci. U.S.A.">
        <title>Extensive sampling of basidiomycete genomes demonstrates inadequacy of the white-rot/brown-rot paradigm for wood decay fungi.</title>
        <authorList>
            <person name="Riley R."/>
            <person name="Salamov A.A."/>
            <person name="Brown D.W."/>
            <person name="Nagy L.G."/>
            <person name="Floudas D."/>
            <person name="Held B.W."/>
            <person name="Levasseur A."/>
            <person name="Lombard V."/>
            <person name="Morin E."/>
            <person name="Otillar R."/>
            <person name="Lindquist E.A."/>
            <person name="Sun H."/>
            <person name="LaButti K.M."/>
            <person name="Schmutz J."/>
            <person name="Jabbour D."/>
            <person name="Luo H."/>
            <person name="Baker S.E."/>
            <person name="Pisabarro A.G."/>
            <person name="Walton J.D."/>
            <person name="Blanchette R.A."/>
            <person name="Henrissat B."/>
            <person name="Martin F."/>
            <person name="Cullen D."/>
            <person name="Hibbett D.S."/>
            <person name="Grigoriev I.V."/>
        </authorList>
    </citation>
    <scope>NUCLEOTIDE SEQUENCE [LARGE SCALE GENOMIC DNA]</scope>
    <source>
        <strain evidence="3">MUCL 33604</strain>
    </source>
</reference>
<protein>
    <submittedName>
        <fullName evidence="2">Uncharacterized protein</fullName>
    </submittedName>
</protein>
<feature type="compositionally biased region" description="Pro residues" evidence="1">
    <location>
        <begin position="194"/>
        <end position="205"/>
    </location>
</feature>
<proteinExistence type="predicted"/>